<dbReference type="Pfam" id="PF05065">
    <property type="entry name" value="Phage_capsid"/>
    <property type="match status" value="1"/>
</dbReference>
<evidence type="ECO:0000313" key="4">
    <source>
        <dbReference type="Proteomes" id="UP000026941"/>
    </source>
</evidence>
<dbReference type="Proteomes" id="UP000026941">
    <property type="component" value="Unassembled WGS sequence"/>
</dbReference>
<proteinExistence type="predicted"/>
<comment type="subcellular location">
    <subcellularLocation>
        <location evidence="1">Virion</location>
    </subcellularLocation>
</comment>
<dbReference type="NCBIfam" id="TIGR01554">
    <property type="entry name" value="major_cap_HK97"/>
    <property type="match status" value="1"/>
</dbReference>
<dbReference type="Gene3D" id="3.30.2400.10">
    <property type="entry name" value="Major capsid protein gp5"/>
    <property type="match status" value="1"/>
</dbReference>
<evidence type="ECO:0000256" key="1">
    <source>
        <dbReference type="ARBA" id="ARBA00004328"/>
    </source>
</evidence>
<dbReference type="SUPFAM" id="SSF56563">
    <property type="entry name" value="Major capsid protein gp5"/>
    <property type="match status" value="1"/>
</dbReference>
<dbReference type="RefSeq" id="WP_042473704.1">
    <property type="nucleotide sequence ID" value="NZ_BAYX01000008.1"/>
</dbReference>
<gene>
    <name evidence="3" type="ORF">RRH01S_08_00860</name>
</gene>
<sequence length="403" mass="43109">MSVHARMPRAIGRIYANSPDPARVVAALQAGFEDFKRVHNDRTDNFQKAVDDLNAKIAGVVLNGPGGRDDVPIDPEYSGVFSSWFRYGDADDSLKASNRAGLRQQIHAAMSAGSASDGGYLAPVEWDRKVLQKLATVSPMRRLAMVVPTGVRGYSTVWNAGGWGSGWIGETAARPETGTPTLSPLTFMAGEIYANPAITANLLDDADFDAGNWLADQLADEFSKQEGVAFISGDGVNKPNGLLTYATGGAAAALHPGGAIEVVNSGSAAAVTPDGLIDFVYKLPSPYRQGASWLMSSTTAAAIRKLKDGQDNYLWEPSYSKDGTDTLLGYPVEIDENMPSIAADAIPVAFGNFKRGYVVNDRQGTRILRDPYTNKPYVNFYTTKRVGGGVNDPNAFKFLKIGA</sequence>
<dbReference type="AlphaFoldDB" id="A0AA87UAD9"/>
<accession>A0AA87UAD9</accession>
<protein>
    <submittedName>
        <fullName evidence="3">Capsid protein</fullName>
    </submittedName>
</protein>
<organism evidence="3 4">
    <name type="scientific">Rhizobium rhizogenes NBRC 13257</name>
    <dbReference type="NCBI Taxonomy" id="1220581"/>
    <lineage>
        <taxon>Bacteria</taxon>
        <taxon>Pseudomonadati</taxon>
        <taxon>Pseudomonadota</taxon>
        <taxon>Alphaproteobacteria</taxon>
        <taxon>Hyphomicrobiales</taxon>
        <taxon>Rhizobiaceae</taxon>
        <taxon>Rhizobium/Agrobacterium group</taxon>
        <taxon>Rhizobium</taxon>
    </lineage>
</organism>
<dbReference type="EMBL" id="BAYX01000008">
    <property type="protein sequence ID" value="GAJ94348.1"/>
    <property type="molecule type" value="Genomic_DNA"/>
</dbReference>
<dbReference type="InterPro" id="IPR054612">
    <property type="entry name" value="Phage_capsid-like_C"/>
</dbReference>
<evidence type="ECO:0000313" key="3">
    <source>
        <dbReference type="EMBL" id="GAJ94348.1"/>
    </source>
</evidence>
<dbReference type="InterPro" id="IPR024455">
    <property type="entry name" value="Phage_capsid"/>
</dbReference>
<evidence type="ECO:0000259" key="2">
    <source>
        <dbReference type="Pfam" id="PF05065"/>
    </source>
</evidence>
<reference evidence="3 4" key="1">
    <citation type="submission" date="2014-05" db="EMBL/GenBank/DDBJ databases">
        <title>Whole genome shotgun sequence of Rhizobium rhizogenes NBRC 13257.</title>
        <authorList>
            <person name="Katano-Makiyama Y."/>
            <person name="Hosoyama A."/>
            <person name="Hashimoto M."/>
            <person name="Hosoyama Y."/>
            <person name="Noguchi M."/>
            <person name="Tsuchikane K."/>
            <person name="Kimura A."/>
            <person name="Ohji S."/>
            <person name="Ichikawa N."/>
            <person name="Yamazoe A."/>
            <person name="Fujita N."/>
        </authorList>
    </citation>
    <scope>NUCLEOTIDE SEQUENCE [LARGE SCALE GENOMIC DNA]</scope>
    <source>
        <strain evidence="3 4">NBRC 13257</strain>
    </source>
</reference>
<comment type="caution">
    <text evidence="3">The sequence shown here is derived from an EMBL/GenBank/DDBJ whole genome shotgun (WGS) entry which is preliminary data.</text>
</comment>
<dbReference type="Gene3D" id="3.30.2320.10">
    <property type="entry name" value="hypothetical protein PF0899 domain"/>
    <property type="match status" value="1"/>
</dbReference>
<name>A0AA87UAD9_RHIRH</name>
<feature type="domain" description="Phage capsid-like C-terminal" evidence="2">
    <location>
        <begin position="118"/>
        <end position="400"/>
    </location>
</feature>